<protein>
    <submittedName>
        <fullName evidence="2">Uncharacterized protein</fullName>
    </submittedName>
</protein>
<dbReference type="Proteomes" id="UP000678228">
    <property type="component" value="Unassembled WGS sequence"/>
</dbReference>
<evidence type="ECO:0000313" key="2">
    <source>
        <dbReference type="EMBL" id="MBP3953125.1"/>
    </source>
</evidence>
<evidence type="ECO:0000313" key="3">
    <source>
        <dbReference type="Proteomes" id="UP000678228"/>
    </source>
</evidence>
<organism evidence="2 3">
    <name type="scientific">Halalkalibacter suaedae</name>
    <dbReference type="NCBI Taxonomy" id="2822140"/>
    <lineage>
        <taxon>Bacteria</taxon>
        <taxon>Bacillati</taxon>
        <taxon>Bacillota</taxon>
        <taxon>Bacilli</taxon>
        <taxon>Bacillales</taxon>
        <taxon>Bacillaceae</taxon>
        <taxon>Halalkalibacter</taxon>
    </lineage>
</organism>
<dbReference type="AlphaFoldDB" id="A0A941APT6"/>
<name>A0A941APT6_9BACI</name>
<gene>
    <name evidence="2" type="ORF">J7W16_18540</name>
</gene>
<dbReference type="PROSITE" id="PS51257">
    <property type="entry name" value="PROKAR_LIPOPROTEIN"/>
    <property type="match status" value="1"/>
</dbReference>
<keyword evidence="3" id="KW-1185">Reference proteome</keyword>
<accession>A0A941APT6</accession>
<dbReference type="EMBL" id="JAGKSQ010000010">
    <property type="protein sequence ID" value="MBP3953125.1"/>
    <property type="molecule type" value="Genomic_DNA"/>
</dbReference>
<comment type="caution">
    <text evidence="2">The sequence shown here is derived from an EMBL/GenBank/DDBJ whole genome shotgun (WGS) entry which is preliminary data.</text>
</comment>
<feature type="signal peptide" evidence="1">
    <location>
        <begin position="1"/>
        <end position="24"/>
    </location>
</feature>
<sequence length="64" mass="7159">MQKIVSMLFVLLLLLLAACGNSQSKITQAGAESIVVQDLTENFSKDKDKIKKKICQQRLGEVHR</sequence>
<dbReference type="RefSeq" id="WP_210598981.1">
    <property type="nucleotide sequence ID" value="NZ_JAGKSQ010000010.1"/>
</dbReference>
<evidence type="ECO:0000256" key="1">
    <source>
        <dbReference type="SAM" id="SignalP"/>
    </source>
</evidence>
<reference evidence="2" key="1">
    <citation type="submission" date="2021-03" db="EMBL/GenBank/DDBJ databases">
        <title>Bacillus suaedae sp. nov., isolated from Suaeda aralocaspica.</title>
        <authorList>
            <person name="Lei R.F.R."/>
        </authorList>
    </citation>
    <scope>NUCLEOTIDE SEQUENCE</scope>
    <source>
        <strain evidence="2">YZJH907-2</strain>
    </source>
</reference>
<proteinExistence type="predicted"/>
<feature type="chain" id="PRO_5039368644" evidence="1">
    <location>
        <begin position="25"/>
        <end position="64"/>
    </location>
</feature>
<keyword evidence="1" id="KW-0732">Signal</keyword>